<dbReference type="InterPro" id="IPR047718">
    <property type="entry name" value="RsbA-like_anti_sig"/>
</dbReference>
<dbReference type="CDD" id="cd16936">
    <property type="entry name" value="HATPase_RsbW-like"/>
    <property type="match status" value="1"/>
</dbReference>
<feature type="domain" description="MEDS" evidence="3">
    <location>
        <begin position="19"/>
        <end position="160"/>
    </location>
</feature>
<reference evidence="4 5" key="1">
    <citation type="submission" date="2022-04" db="EMBL/GenBank/DDBJ databases">
        <title>Streptomyces sp. nov. LCR6-01 isolated from Lichen of Dirinaria sp.</title>
        <authorList>
            <person name="Kanchanasin P."/>
            <person name="Tanasupawat S."/>
            <person name="Phongsopitanun W."/>
        </authorList>
    </citation>
    <scope>NUCLEOTIDE SEQUENCE [LARGE SCALE GENOMIC DNA]</scope>
    <source>
        <strain evidence="4 5">LCR6-01</strain>
    </source>
</reference>
<dbReference type="InterPro" id="IPR036890">
    <property type="entry name" value="HATPase_C_sf"/>
</dbReference>
<keyword evidence="4" id="KW-0808">Transferase</keyword>
<dbReference type="Pfam" id="PF13581">
    <property type="entry name" value="HATPase_c_2"/>
    <property type="match status" value="1"/>
</dbReference>
<dbReference type="PANTHER" id="PTHR35526:SF3">
    <property type="entry name" value="ANTI-SIGMA-F FACTOR RSBW"/>
    <property type="match status" value="1"/>
</dbReference>
<dbReference type="SUPFAM" id="SSF55874">
    <property type="entry name" value="ATPase domain of HSP90 chaperone/DNA topoisomerase II/histidine kinase"/>
    <property type="match status" value="1"/>
</dbReference>
<proteinExistence type="predicted"/>
<accession>A0ABT0IGI9</accession>
<evidence type="ECO:0000313" key="4">
    <source>
        <dbReference type="EMBL" id="MCK8680372.1"/>
    </source>
</evidence>
<evidence type="ECO:0000256" key="1">
    <source>
        <dbReference type="ARBA" id="ARBA00022527"/>
    </source>
</evidence>
<dbReference type="Gene3D" id="3.30.565.10">
    <property type="entry name" value="Histidine kinase-like ATPase, C-terminal domain"/>
    <property type="match status" value="1"/>
</dbReference>
<sequence>MTTSVLTDPVLPPGESFAHPALSYRDEPDFLRAVGSFVQDGLEAGRPVLVLVPGPRLEALRDLFGGDGGAVWTDMAEAGRNPGRVLSLLATFAARRPGRPARVVMEPIWPGRDRAETVEAARLEALVNLVFADRPTAFLCAYQEPALPADVMALVRRTHPALLDAGARGARECAEYADPLAVCAECDVPLEEPPGPVAVLPYTDGDLAAVRAFLAGRLEGTALSAARRSDLVLAVTEAATNSLRHGGGRGTLRMWSTPGRVHVETRDTGRLDDPLAGRFRPDPTAASGGRGLWMINELCDLVRIRSSADGLVLRMSMDLR</sequence>
<dbReference type="NCBIfam" id="NF041045">
    <property type="entry name" value="RsbA_anti_sig"/>
    <property type="match status" value="1"/>
</dbReference>
<dbReference type="RefSeq" id="WP_248636188.1">
    <property type="nucleotide sequence ID" value="NZ_JALPTH010000026.1"/>
</dbReference>
<dbReference type="Proteomes" id="UP001522868">
    <property type="component" value="Unassembled WGS sequence"/>
</dbReference>
<protein>
    <submittedName>
        <fullName evidence="4">Sensor histidine kinase</fullName>
    </submittedName>
</protein>
<name>A0ABT0IGI9_9ACTN</name>
<organism evidence="4 5">
    <name type="scientific">Streptomyces lichenis</name>
    <dbReference type="NCBI Taxonomy" id="2306967"/>
    <lineage>
        <taxon>Bacteria</taxon>
        <taxon>Bacillati</taxon>
        <taxon>Actinomycetota</taxon>
        <taxon>Actinomycetes</taxon>
        <taxon>Kitasatosporales</taxon>
        <taxon>Streptomycetaceae</taxon>
        <taxon>Streptomyces</taxon>
    </lineage>
</organism>
<evidence type="ECO:0000259" key="3">
    <source>
        <dbReference type="Pfam" id="PF14417"/>
    </source>
</evidence>
<feature type="domain" description="Histidine kinase/HSP90-like ATPase" evidence="2">
    <location>
        <begin position="203"/>
        <end position="316"/>
    </location>
</feature>
<evidence type="ECO:0000259" key="2">
    <source>
        <dbReference type="Pfam" id="PF13581"/>
    </source>
</evidence>
<comment type="caution">
    <text evidence="4">The sequence shown here is derived from an EMBL/GenBank/DDBJ whole genome shotgun (WGS) entry which is preliminary data.</text>
</comment>
<dbReference type="GO" id="GO:0016301">
    <property type="term" value="F:kinase activity"/>
    <property type="evidence" value="ECO:0007669"/>
    <property type="project" value="UniProtKB-KW"/>
</dbReference>
<dbReference type="InterPro" id="IPR025847">
    <property type="entry name" value="MEDS_domain"/>
</dbReference>
<keyword evidence="5" id="KW-1185">Reference proteome</keyword>
<dbReference type="InterPro" id="IPR003594">
    <property type="entry name" value="HATPase_dom"/>
</dbReference>
<keyword evidence="1" id="KW-0723">Serine/threonine-protein kinase</keyword>
<evidence type="ECO:0000313" key="5">
    <source>
        <dbReference type="Proteomes" id="UP001522868"/>
    </source>
</evidence>
<dbReference type="InterPro" id="IPR050267">
    <property type="entry name" value="Anti-sigma-factor_SerPK"/>
</dbReference>
<keyword evidence="4" id="KW-0418">Kinase</keyword>
<gene>
    <name evidence="4" type="ORF">M1O15_23840</name>
</gene>
<dbReference type="EMBL" id="JALPTH010000026">
    <property type="protein sequence ID" value="MCK8680372.1"/>
    <property type="molecule type" value="Genomic_DNA"/>
</dbReference>
<dbReference type="Pfam" id="PF14417">
    <property type="entry name" value="MEDS"/>
    <property type="match status" value="1"/>
</dbReference>
<dbReference type="PANTHER" id="PTHR35526">
    <property type="entry name" value="ANTI-SIGMA-F FACTOR RSBW-RELATED"/>
    <property type="match status" value="1"/>
</dbReference>